<dbReference type="Gene3D" id="2.60.120.10">
    <property type="entry name" value="Jelly Rolls"/>
    <property type="match status" value="2"/>
</dbReference>
<dbReference type="AlphaFoldDB" id="D2QBJ9"/>
<evidence type="ECO:0000313" key="3">
    <source>
        <dbReference type="Proteomes" id="UP000002028"/>
    </source>
</evidence>
<keyword evidence="3" id="KW-1185">Reference proteome</keyword>
<organism evidence="2 3">
    <name type="scientific">Spirosoma linguale (strain ATCC 33905 / DSM 74 / LMG 10896 / Claus 1)</name>
    <dbReference type="NCBI Taxonomy" id="504472"/>
    <lineage>
        <taxon>Bacteria</taxon>
        <taxon>Pseudomonadati</taxon>
        <taxon>Bacteroidota</taxon>
        <taxon>Cytophagia</taxon>
        <taxon>Cytophagales</taxon>
        <taxon>Cytophagaceae</taxon>
        <taxon>Spirosoma</taxon>
    </lineage>
</organism>
<feature type="domain" description="Cupin type-2" evidence="1">
    <location>
        <begin position="263"/>
        <end position="316"/>
    </location>
</feature>
<evidence type="ECO:0000259" key="1">
    <source>
        <dbReference type="Pfam" id="PF07883"/>
    </source>
</evidence>
<reference evidence="2 3" key="1">
    <citation type="journal article" date="2010" name="Stand. Genomic Sci.">
        <title>Complete genome sequence of Spirosoma linguale type strain (1).</title>
        <authorList>
            <person name="Lail K."/>
            <person name="Sikorski J."/>
            <person name="Saunders E."/>
            <person name="Lapidus A."/>
            <person name="Glavina Del Rio T."/>
            <person name="Copeland A."/>
            <person name="Tice H."/>
            <person name="Cheng J.-F."/>
            <person name="Lucas S."/>
            <person name="Nolan M."/>
            <person name="Bruce D."/>
            <person name="Goodwin L."/>
            <person name="Pitluck S."/>
            <person name="Ivanova N."/>
            <person name="Mavromatis K."/>
            <person name="Ovchinnikova G."/>
            <person name="Pati A."/>
            <person name="Chen A."/>
            <person name="Palaniappan K."/>
            <person name="Land M."/>
            <person name="Hauser L."/>
            <person name="Chang Y.-J."/>
            <person name="Jeffries C.D."/>
            <person name="Chain P."/>
            <person name="Brettin T."/>
            <person name="Detter J.C."/>
            <person name="Schuetze A."/>
            <person name="Rohde M."/>
            <person name="Tindall B.J."/>
            <person name="Goeker M."/>
            <person name="Bristow J."/>
            <person name="Eisen J.A."/>
            <person name="Markowitz V."/>
            <person name="Hugenholtz P."/>
            <person name="Kyrpides N.C."/>
            <person name="Klenk H.-P."/>
            <person name="Chen F."/>
        </authorList>
    </citation>
    <scope>NUCLEOTIDE SEQUENCE [LARGE SCALE GENOMIC DNA]</scope>
    <source>
        <strain evidence="3">ATCC 33905 / DSM 74 / LMG 10896 / Claus 1</strain>
    </source>
</reference>
<sequence>MEMSTNTNQSSPSQVYSSIADTETLQKGAEMLGGLEGIQAIEPKGELPGQKIPYFIRSGDGERYLVGSLVVNLTARGVDTGDLYEWTVITGGKGATMPSHIHHTTHEALFVVDGEVELWLDGQTYRLGKGDFASIPPAVSHAFRTNSHHTQLISISSGPQLSALYKALGTPYAGYVQPGDAITELDADSLKKAEQVADVQFDGKPLNGQAFQPVTNSTVPNTVVPYVLAAGEGDRYTLGDQLFSIMSDNASTNGKLLMVMTEGPAGDMIGKHYHREHTEMFCCVDGMMSMWLNKSLLDIYPGDYVAVPAGAIHAYQLRRNYTRFVGMLTPGIFEDFFRSAHPYQDHVYPQIPSGGPNFAKVSQLDLVLLERPGPPKH</sequence>
<evidence type="ECO:0000313" key="2">
    <source>
        <dbReference type="EMBL" id="ADB36181.1"/>
    </source>
</evidence>
<dbReference type="HOGENOM" id="CLU_733434_0_0_10"/>
<feature type="domain" description="Cupin type-2" evidence="1">
    <location>
        <begin position="93"/>
        <end position="147"/>
    </location>
</feature>
<protein>
    <submittedName>
        <fullName evidence="2">Cupin 2 conserved barrel domain protein</fullName>
    </submittedName>
</protein>
<dbReference type="CDD" id="cd02215">
    <property type="entry name" value="cupin_QDO_N_C"/>
    <property type="match status" value="2"/>
</dbReference>
<dbReference type="Proteomes" id="UP000002028">
    <property type="component" value="Chromosome"/>
</dbReference>
<dbReference type="EMBL" id="CP001769">
    <property type="protein sequence ID" value="ADB36181.1"/>
    <property type="molecule type" value="Genomic_DNA"/>
</dbReference>
<gene>
    <name evidence="2" type="ordered locus">Slin_0109</name>
</gene>
<dbReference type="KEGG" id="sli:Slin_0109"/>
<dbReference type="Pfam" id="PF07883">
    <property type="entry name" value="Cupin_2"/>
    <property type="match status" value="2"/>
</dbReference>
<dbReference type="SUPFAM" id="SSF51182">
    <property type="entry name" value="RmlC-like cupins"/>
    <property type="match status" value="1"/>
</dbReference>
<dbReference type="RefSeq" id="WP_012924733.1">
    <property type="nucleotide sequence ID" value="NC_013730.1"/>
</dbReference>
<proteinExistence type="predicted"/>
<accession>D2QBJ9</accession>
<dbReference type="InterPro" id="IPR014710">
    <property type="entry name" value="RmlC-like_jellyroll"/>
</dbReference>
<dbReference type="InterPro" id="IPR013096">
    <property type="entry name" value="Cupin_2"/>
</dbReference>
<dbReference type="InterPro" id="IPR053146">
    <property type="entry name" value="QDO-like"/>
</dbReference>
<name>D2QBJ9_SPILD</name>
<dbReference type="InterPro" id="IPR011051">
    <property type="entry name" value="RmlC_Cupin_sf"/>
</dbReference>
<dbReference type="STRING" id="504472.Slin_0109"/>
<dbReference type="PANTHER" id="PTHR36440:SF1">
    <property type="entry name" value="PUTATIVE (AFU_ORTHOLOGUE AFUA_8G07350)-RELATED"/>
    <property type="match status" value="1"/>
</dbReference>
<dbReference type="PANTHER" id="PTHR36440">
    <property type="entry name" value="PUTATIVE (AFU_ORTHOLOGUE AFUA_8G07350)-RELATED"/>
    <property type="match status" value="1"/>
</dbReference>
<dbReference type="eggNOG" id="COG1917">
    <property type="taxonomic scope" value="Bacteria"/>
</dbReference>